<dbReference type="Pfam" id="PF00672">
    <property type="entry name" value="HAMP"/>
    <property type="match status" value="1"/>
</dbReference>
<evidence type="ECO:0000256" key="5">
    <source>
        <dbReference type="SAM" id="Phobius"/>
    </source>
</evidence>
<evidence type="ECO:0000256" key="4">
    <source>
        <dbReference type="PROSITE-ProRule" id="PRU00284"/>
    </source>
</evidence>
<comment type="subcellular location">
    <subcellularLocation>
        <location evidence="1">Membrane</location>
    </subcellularLocation>
</comment>
<dbReference type="SMART" id="SM00283">
    <property type="entry name" value="MA"/>
    <property type="match status" value="1"/>
</dbReference>
<evidence type="ECO:0000256" key="1">
    <source>
        <dbReference type="ARBA" id="ARBA00004370"/>
    </source>
</evidence>
<evidence type="ECO:0000259" key="7">
    <source>
        <dbReference type="PROSITE" id="PS50885"/>
    </source>
</evidence>
<keyword evidence="2 4" id="KW-0807">Transducer</keyword>
<feature type="transmembrane region" description="Helical" evidence="5">
    <location>
        <begin position="12"/>
        <end position="34"/>
    </location>
</feature>
<organism evidence="8 9">
    <name type="scientific">Oryzomonas japonica</name>
    <dbReference type="NCBI Taxonomy" id="2603858"/>
    <lineage>
        <taxon>Bacteria</taxon>
        <taxon>Pseudomonadati</taxon>
        <taxon>Thermodesulfobacteriota</taxon>
        <taxon>Desulfuromonadia</taxon>
        <taxon>Geobacterales</taxon>
        <taxon>Geobacteraceae</taxon>
        <taxon>Oryzomonas</taxon>
    </lineage>
</organism>
<dbReference type="PROSITE" id="PS50111">
    <property type="entry name" value="CHEMOTAXIS_TRANSDUC_2"/>
    <property type="match status" value="1"/>
</dbReference>
<dbReference type="CDD" id="cd11386">
    <property type="entry name" value="MCP_signal"/>
    <property type="match status" value="1"/>
</dbReference>
<dbReference type="InterPro" id="IPR003660">
    <property type="entry name" value="HAMP_dom"/>
</dbReference>
<keyword evidence="5" id="KW-1133">Transmembrane helix</keyword>
<evidence type="ECO:0000313" key="9">
    <source>
        <dbReference type="Proteomes" id="UP000420562"/>
    </source>
</evidence>
<accession>A0A7J4ZVE2</accession>
<name>A0A7J4ZVE2_9BACT</name>
<dbReference type="InterPro" id="IPR004089">
    <property type="entry name" value="MCPsignal_dom"/>
</dbReference>
<dbReference type="Pfam" id="PF00015">
    <property type="entry name" value="MCPsignal"/>
    <property type="match status" value="1"/>
</dbReference>
<dbReference type="EMBL" id="VZQZ01000001">
    <property type="protein sequence ID" value="KAB0667419.1"/>
    <property type="molecule type" value="Genomic_DNA"/>
</dbReference>
<dbReference type="Proteomes" id="UP000420562">
    <property type="component" value="Unassembled WGS sequence"/>
</dbReference>
<dbReference type="SUPFAM" id="SSF58104">
    <property type="entry name" value="Methyl-accepting chemotaxis protein (MCP) signaling domain"/>
    <property type="match status" value="1"/>
</dbReference>
<feature type="transmembrane region" description="Helical" evidence="5">
    <location>
        <begin position="40"/>
        <end position="63"/>
    </location>
</feature>
<dbReference type="GO" id="GO:0007165">
    <property type="term" value="P:signal transduction"/>
    <property type="evidence" value="ECO:0007669"/>
    <property type="project" value="UniProtKB-KW"/>
</dbReference>
<keyword evidence="5" id="KW-0812">Transmembrane</keyword>
<evidence type="ECO:0000313" key="8">
    <source>
        <dbReference type="EMBL" id="KAB0667419.1"/>
    </source>
</evidence>
<dbReference type="Gene3D" id="1.10.287.950">
    <property type="entry name" value="Methyl-accepting chemotaxis protein"/>
    <property type="match status" value="1"/>
</dbReference>
<feature type="domain" description="Methyl-accepting transducer" evidence="6">
    <location>
        <begin position="120"/>
        <end position="356"/>
    </location>
</feature>
<dbReference type="PANTHER" id="PTHR32089:SF112">
    <property type="entry name" value="LYSOZYME-LIKE PROTEIN-RELATED"/>
    <property type="match status" value="1"/>
</dbReference>
<dbReference type="SMART" id="SM00304">
    <property type="entry name" value="HAMP"/>
    <property type="match status" value="1"/>
</dbReference>
<protein>
    <submittedName>
        <fullName evidence="8">Methyl-accepting chemotaxis protein</fullName>
    </submittedName>
</protein>
<dbReference type="PROSITE" id="PS50885">
    <property type="entry name" value="HAMP"/>
    <property type="match status" value="1"/>
</dbReference>
<dbReference type="GO" id="GO:0016020">
    <property type="term" value="C:membrane"/>
    <property type="evidence" value="ECO:0007669"/>
    <property type="project" value="UniProtKB-SubCell"/>
</dbReference>
<keyword evidence="5" id="KW-0472">Membrane</keyword>
<evidence type="ECO:0000259" key="6">
    <source>
        <dbReference type="PROSITE" id="PS50111"/>
    </source>
</evidence>
<dbReference type="FunFam" id="1.10.287.950:FF:000001">
    <property type="entry name" value="Methyl-accepting chemotaxis sensory transducer"/>
    <property type="match status" value="1"/>
</dbReference>
<sequence>MKTLWNMYLNLTIRVRIIILCICYSFCIIAAGAVGQTQSLSATSLAVILFTILGTLFSGINIWSITSPINRTIGYLKEMATGDLQRDIQIKRNNEVSAILRSLRELQHSMRGIVMGIQTTSGQIAASSEQLRQTSATIADGTESAATQAASVSAAVDNLATASTDISTRCLEMSDMAREAEQVSREGEQIISGMSGTMGAIEGVITETTEAVKSLGDNSTRIGDILATIGDIADQTNLLALNAAIEAARAGEQGRGFAVVADEVRSLAERTTSATREIQTIIDALQKDVGNVVSSMEQSSGSVREGGEGVRHSCEAIGAILRQIGVLHGQVSQVSTAATGQSTTTSAITENMHLITRVISEAASGAEQTESAASGLATSAAELQQMVNRFKLS</sequence>
<dbReference type="AlphaFoldDB" id="A0A7J4ZVE2"/>
<evidence type="ECO:0000256" key="2">
    <source>
        <dbReference type="ARBA" id="ARBA00023224"/>
    </source>
</evidence>
<dbReference type="PANTHER" id="PTHR32089">
    <property type="entry name" value="METHYL-ACCEPTING CHEMOTAXIS PROTEIN MCPB"/>
    <property type="match status" value="1"/>
</dbReference>
<keyword evidence="9" id="KW-1185">Reference proteome</keyword>
<comment type="caution">
    <text evidence="8">The sequence shown here is derived from an EMBL/GenBank/DDBJ whole genome shotgun (WGS) entry which is preliminary data.</text>
</comment>
<dbReference type="RefSeq" id="WP_151126608.1">
    <property type="nucleotide sequence ID" value="NZ_VZQZ01000001.1"/>
</dbReference>
<feature type="domain" description="HAMP" evidence="7">
    <location>
        <begin position="63"/>
        <end position="115"/>
    </location>
</feature>
<evidence type="ECO:0000256" key="3">
    <source>
        <dbReference type="ARBA" id="ARBA00029447"/>
    </source>
</evidence>
<dbReference type="GO" id="GO:0006935">
    <property type="term" value="P:chemotaxis"/>
    <property type="evidence" value="ECO:0007669"/>
    <property type="project" value="UniProtKB-ARBA"/>
</dbReference>
<gene>
    <name evidence="8" type="ORF">F6V25_01580</name>
</gene>
<proteinExistence type="inferred from homology"/>
<comment type="similarity">
    <text evidence="3">Belongs to the methyl-accepting chemotaxis (MCP) protein family.</text>
</comment>
<reference evidence="8 9" key="1">
    <citation type="submission" date="2019-09" db="EMBL/GenBank/DDBJ databases">
        <title>Geobacter sp. Red96, a novel strain isolated from paddy soil.</title>
        <authorList>
            <person name="Xu Z."/>
            <person name="Masuda Y."/>
            <person name="Itoh H."/>
            <person name="Senoo K."/>
        </authorList>
    </citation>
    <scope>NUCLEOTIDE SEQUENCE [LARGE SCALE GENOMIC DNA]</scope>
    <source>
        <strain evidence="8 9">Red96</strain>
    </source>
</reference>